<keyword evidence="7 8" id="KW-0143">Chaperone</keyword>
<evidence type="ECO:0000313" key="11">
    <source>
        <dbReference type="Proteomes" id="UP001150062"/>
    </source>
</evidence>
<dbReference type="PANTHER" id="PTHR11073:SF1">
    <property type="entry name" value="CALNEXIN 14D-RELATED"/>
    <property type="match status" value="1"/>
</dbReference>
<proteinExistence type="inferred from homology"/>
<dbReference type="Gene3D" id="2.10.250.10">
    <property type="entry name" value="Calreticulin/calnexin, P domain"/>
    <property type="match status" value="1"/>
</dbReference>
<dbReference type="InterPro" id="IPR009033">
    <property type="entry name" value="Calreticulin/calnexin_P_dom_sf"/>
</dbReference>
<comment type="subcellular location">
    <subcellularLocation>
        <location evidence="1">Endoplasmic reticulum membrane</location>
        <topology evidence="1">Single-pass membrane protein</topology>
    </subcellularLocation>
</comment>
<feature type="chain" id="PRO_5044955897" evidence="8">
    <location>
        <begin position="22"/>
        <end position="490"/>
    </location>
</feature>
<dbReference type="PANTHER" id="PTHR11073">
    <property type="entry name" value="CALRETICULIN AND CALNEXIN"/>
    <property type="match status" value="1"/>
</dbReference>
<evidence type="ECO:0000256" key="8">
    <source>
        <dbReference type="RuleBase" id="RU362126"/>
    </source>
</evidence>
<dbReference type="InterPro" id="IPR018124">
    <property type="entry name" value="Calret/calnex_CS"/>
</dbReference>
<evidence type="ECO:0000256" key="1">
    <source>
        <dbReference type="ARBA" id="ARBA00004389"/>
    </source>
</evidence>
<keyword evidence="5 8" id="KW-1133">Transmembrane helix</keyword>
<organism evidence="10 11">
    <name type="scientific">Anaeramoeba flamelloides</name>
    <dbReference type="NCBI Taxonomy" id="1746091"/>
    <lineage>
        <taxon>Eukaryota</taxon>
        <taxon>Metamonada</taxon>
        <taxon>Anaeramoebidae</taxon>
        <taxon>Anaeramoeba</taxon>
    </lineage>
</organism>
<dbReference type="PROSITE" id="PS00804">
    <property type="entry name" value="CALRETICULIN_2"/>
    <property type="match status" value="1"/>
</dbReference>
<keyword evidence="3 8" id="KW-0812">Transmembrane</keyword>
<evidence type="ECO:0000256" key="5">
    <source>
        <dbReference type="ARBA" id="ARBA00022989"/>
    </source>
</evidence>
<dbReference type="Gene3D" id="2.60.120.200">
    <property type="match status" value="1"/>
</dbReference>
<comment type="caution">
    <text evidence="10">The sequence shown here is derived from an EMBL/GenBank/DDBJ whole genome shotgun (WGS) entry which is preliminary data.</text>
</comment>
<dbReference type="SUPFAM" id="SSF49899">
    <property type="entry name" value="Concanavalin A-like lectins/glucanases"/>
    <property type="match status" value="1"/>
</dbReference>
<accession>A0ABQ8XYG1</accession>
<evidence type="ECO:0000256" key="7">
    <source>
        <dbReference type="ARBA" id="ARBA00023186"/>
    </source>
</evidence>
<evidence type="ECO:0000256" key="3">
    <source>
        <dbReference type="ARBA" id="ARBA00022692"/>
    </source>
</evidence>
<feature type="compositionally biased region" description="Basic and acidic residues" evidence="9">
    <location>
        <begin position="438"/>
        <end position="471"/>
    </location>
</feature>
<dbReference type="PRINTS" id="PR00626">
    <property type="entry name" value="CALRETICULIN"/>
</dbReference>
<protein>
    <submittedName>
        <fullName evidence="10">Calnexin 14d-related</fullName>
    </submittedName>
</protein>
<name>A0ABQ8XYG1_9EUKA</name>
<dbReference type="Pfam" id="PF00262">
    <property type="entry name" value="Calreticulin"/>
    <property type="match status" value="2"/>
</dbReference>
<feature type="transmembrane region" description="Helical" evidence="8">
    <location>
        <begin position="400"/>
        <end position="421"/>
    </location>
</feature>
<keyword evidence="11" id="KW-1185">Reference proteome</keyword>
<feature type="signal peptide" evidence="8">
    <location>
        <begin position="1"/>
        <end position="21"/>
    </location>
</feature>
<dbReference type="InterPro" id="IPR013320">
    <property type="entry name" value="ConA-like_dom_sf"/>
</dbReference>
<comment type="similarity">
    <text evidence="2 8">Belongs to the calreticulin family.</text>
</comment>
<dbReference type="InterPro" id="IPR001580">
    <property type="entry name" value="Calret/calnex"/>
</dbReference>
<evidence type="ECO:0000313" key="10">
    <source>
        <dbReference type="EMBL" id="KAJ6237375.1"/>
    </source>
</evidence>
<sequence>MNFEDIILILFFTIFLTVSTTNEIPDEAETKTEFDFFLLDEFNKKQDLKTDKYEWTITKDPRYRGKWTIENSKNPSGVINDTGLVMKTEAALHGISKEFQTPFDPTSKGLIIQYELRYQEFVSCAGSYIKLLSQFDSQHFSRDNDYLIMFGPDWCGKQSNAVRFIYGLNDSGNDKEATATESKSGSEKLVQLEDPPEMKLDDLSHLYTLVIFPNQSWEIWVDLETVKQGSNLTKGFNGIEQKWINDPDDFEPEDWDENEYIEDPNAKTPQLWDTEQDGEWEAPRIENPDWEEWQPRKILNPNWNENQNGFAFQPIHGMGLELWSMGKNIMFDNILVTSADKINEVKLFANQTWGIKYHLQFQEQERKRLEEENKLWNRFISFSLSQAAKFTEFINDHPKIMIPAAAVFLILIFVVSFKIIFFSSSKTDSNANSNTNESQDKKNIKKVEGEEKEKGGGKENESEKEKEKEKEKEEEEEEEEVIEVNSNKND</sequence>
<feature type="compositionally biased region" description="Acidic residues" evidence="9">
    <location>
        <begin position="472"/>
        <end position="482"/>
    </location>
</feature>
<keyword evidence="8" id="KW-0732">Signal</keyword>
<evidence type="ECO:0000256" key="6">
    <source>
        <dbReference type="ARBA" id="ARBA00023136"/>
    </source>
</evidence>
<dbReference type="SUPFAM" id="SSF63887">
    <property type="entry name" value="P-domain of calnexin/calreticulin"/>
    <property type="match status" value="1"/>
</dbReference>
<evidence type="ECO:0000256" key="9">
    <source>
        <dbReference type="SAM" id="MobiDB-lite"/>
    </source>
</evidence>
<dbReference type="EMBL" id="JAOAOG010000239">
    <property type="protein sequence ID" value="KAJ6237375.1"/>
    <property type="molecule type" value="Genomic_DNA"/>
</dbReference>
<evidence type="ECO:0000256" key="2">
    <source>
        <dbReference type="ARBA" id="ARBA00010983"/>
    </source>
</evidence>
<feature type="compositionally biased region" description="Polar residues" evidence="9">
    <location>
        <begin position="427"/>
        <end position="437"/>
    </location>
</feature>
<evidence type="ECO:0000256" key="4">
    <source>
        <dbReference type="ARBA" id="ARBA00022824"/>
    </source>
</evidence>
<keyword evidence="4 8" id="KW-0256">Endoplasmic reticulum</keyword>
<gene>
    <name evidence="10" type="ORF">M0813_26934</name>
</gene>
<feature type="region of interest" description="Disordered" evidence="9">
    <location>
        <begin position="427"/>
        <end position="490"/>
    </location>
</feature>
<reference evidence="10" key="1">
    <citation type="submission" date="2022-08" db="EMBL/GenBank/DDBJ databases">
        <title>Novel sulfate-reducing endosymbionts in the free-living metamonad Anaeramoeba.</title>
        <authorList>
            <person name="Jerlstrom-Hultqvist J."/>
            <person name="Cepicka I."/>
            <person name="Gallot-Lavallee L."/>
            <person name="Salas-Leiva D."/>
            <person name="Curtis B.A."/>
            <person name="Zahonova K."/>
            <person name="Pipaliya S."/>
            <person name="Dacks J."/>
            <person name="Roger A.J."/>
        </authorList>
    </citation>
    <scope>NUCLEOTIDE SEQUENCE</scope>
    <source>
        <strain evidence="10">Schooner1</strain>
    </source>
</reference>
<keyword evidence="6 8" id="KW-0472">Membrane</keyword>
<dbReference type="Proteomes" id="UP001150062">
    <property type="component" value="Unassembled WGS sequence"/>
</dbReference>